<evidence type="ECO:0000256" key="3">
    <source>
        <dbReference type="ARBA" id="ARBA00022723"/>
    </source>
</evidence>
<dbReference type="PANTHER" id="PTHR46193">
    <property type="entry name" value="6-PHOSPHOGLUCONATE PHOSPHATASE"/>
    <property type="match status" value="1"/>
</dbReference>
<keyword evidence="3" id="KW-0479">Metal-binding</keyword>
<reference evidence="5 6" key="1">
    <citation type="journal article" date="2018" name="Int. J. Syst. Bacteriol.">
        <title>Oceaniradius stylonemae gen. nov., sp. nov., isolated from a red alga, Stylonema cornu-cervi.</title>
        <authorList>
            <person name="Jeong S."/>
        </authorList>
    </citation>
    <scope>NUCLEOTIDE SEQUENCE [LARGE SCALE GENOMIC DNA]</scope>
    <source>
        <strain evidence="5 6">StC1</strain>
    </source>
</reference>
<keyword evidence="4" id="KW-0460">Magnesium</keyword>
<evidence type="ECO:0000256" key="1">
    <source>
        <dbReference type="ARBA" id="ARBA00001946"/>
    </source>
</evidence>
<evidence type="ECO:0000313" key="5">
    <source>
        <dbReference type="EMBL" id="RKF08601.1"/>
    </source>
</evidence>
<comment type="caution">
    <text evidence="5">The sequence shown here is derived from an EMBL/GenBank/DDBJ whole genome shotgun (WGS) entry which is preliminary data.</text>
</comment>
<protein>
    <submittedName>
        <fullName evidence="5">HAD family phosphatase</fullName>
    </submittedName>
</protein>
<evidence type="ECO:0000256" key="4">
    <source>
        <dbReference type="ARBA" id="ARBA00022842"/>
    </source>
</evidence>
<dbReference type="SUPFAM" id="SSF56784">
    <property type="entry name" value="HAD-like"/>
    <property type="match status" value="1"/>
</dbReference>
<accession>A0A3A8AT80</accession>
<proteinExistence type="inferred from homology"/>
<dbReference type="GO" id="GO:0003824">
    <property type="term" value="F:catalytic activity"/>
    <property type="evidence" value="ECO:0007669"/>
    <property type="project" value="UniProtKB-ARBA"/>
</dbReference>
<dbReference type="NCBIfam" id="TIGR01509">
    <property type="entry name" value="HAD-SF-IA-v3"/>
    <property type="match status" value="1"/>
</dbReference>
<dbReference type="InterPro" id="IPR006439">
    <property type="entry name" value="HAD-SF_hydro_IA"/>
</dbReference>
<organism evidence="5 6">
    <name type="scientific">Oceaniradius stylonematis</name>
    <dbReference type="NCBI Taxonomy" id="2184161"/>
    <lineage>
        <taxon>Bacteria</taxon>
        <taxon>Pseudomonadati</taxon>
        <taxon>Pseudomonadota</taxon>
        <taxon>Alphaproteobacteria</taxon>
        <taxon>Hyphomicrobiales</taxon>
        <taxon>Ahrensiaceae</taxon>
        <taxon>Oceaniradius</taxon>
    </lineage>
</organism>
<dbReference type="Proteomes" id="UP000246132">
    <property type="component" value="Unassembled WGS sequence"/>
</dbReference>
<evidence type="ECO:0000256" key="2">
    <source>
        <dbReference type="ARBA" id="ARBA00006171"/>
    </source>
</evidence>
<dbReference type="InterPro" id="IPR051600">
    <property type="entry name" value="Beta-PGM-like"/>
</dbReference>
<dbReference type="Pfam" id="PF00702">
    <property type="entry name" value="Hydrolase"/>
    <property type="match status" value="1"/>
</dbReference>
<dbReference type="SFLD" id="SFLDS00003">
    <property type="entry name" value="Haloacid_Dehalogenase"/>
    <property type="match status" value="1"/>
</dbReference>
<gene>
    <name evidence="5" type="ORF">DEM25_001025</name>
</gene>
<comment type="similarity">
    <text evidence="2">Belongs to the HAD-like hydrolase superfamily. CbbY/CbbZ/Gph/YieH family.</text>
</comment>
<dbReference type="AlphaFoldDB" id="A0A3A8AT80"/>
<dbReference type="InterPro" id="IPR023198">
    <property type="entry name" value="PGP-like_dom2"/>
</dbReference>
<evidence type="ECO:0000313" key="6">
    <source>
        <dbReference type="Proteomes" id="UP000246132"/>
    </source>
</evidence>
<dbReference type="RefSeq" id="WP_109766757.1">
    <property type="nucleotide sequence ID" value="NZ_CP159474.1"/>
</dbReference>
<dbReference type="SFLD" id="SFLDG01129">
    <property type="entry name" value="C1.5:_HAD__Beta-PGM__Phosphata"/>
    <property type="match status" value="1"/>
</dbReference>
<dbReference type="PANTHER" id="PTHR46193:SF10">
    <property type="entry name" value="6-PHOSPHOGLUCONATE PHOSPHATASE"/>
    <property type="match status" value="1"/>
</dbReference>
<dbReference type="EMBL" id="QFWV02000001">
    <property type="protein sequence ID" value="RKF08601.1"/>
    <property type="molecule type" value="Genomic_DNA"/>
</dbReference>
<dbReference type="OrthoDB" id="9797743at2"/>
<keyword evidence="6" id="KW-1185">Reference proteome</keyword>
<comment type="cofactor">
    <cofactor evidence="1">
        <name>Mg(2+)</name>
        <dbReference type="ChEBI" id="CHEBI:18420"/>
    </cofactor>
</comment>
<dbReference type="GO" id="GO:0046872">
    <property type="term" value="F:metal ion binding"/>
    <property type="evidence" value="ECO:0007669"/>
    <property type="project" value="UniProtKB-KW"/>
</dbReference>
<dbReference type="Gene3D" id="1.10.150.240">
    <property type="entry name" value="Putative phosphatase, domain 2"/>
    <property type="match status" value="1"/>
</dbReference>
<name>A0A3A8AT80_9HYPH</name>
<dbReference type="InterPro" id="IPR023214">
    <property type="entry name" value="HAD_sf"/>
</dbReference>
<dbReference type="Gene3D" id="3.40.50.1000">
    <property type="entry name" value="HAD superfamily/HAD-like"/>
    <property type="match status" value="1"/>
</dbReference>
<sequence length="229" mass="24705">MDDPLLIFDCDGVLIDSEAIYLEVEFDFLRSKDIEVERDWYVGQFMALAQDKWRAKLSDLLLEKTGTPLTDDDYTALKSVSRRRVLEEVRPIAGVDTLLKAMAAPRCVASSTQMPFLPLKLEQAGLARFFGDGVYSGDMVENGKPAPDLFAYAAEKMGYAAEACITVEDSANGVRGAKAAGQFVIGFTGGGHWTDKSGAALSDAGADHVVTSHAELADWLAANTGAMRA</sequence>
<dbReference type="InterPro" id="IPR036412">
    <property type="entry name" value="HAD-like_sf"/>
</dbReference>